<reference evidence="3 4" key="1">
    <citation type="submission" date="2019-02" db="EMBL/GenBank/DDBJ databases">
        <title>Deep-cultivation of Planctomycetes and their phenomic and genomic characterization uncovers novel biology.</title>
        <authorList>
            <person name="Wiegand S."/>
            <person name="Jogler M."/>
            <person name="Boedeker C."/>
            <person name="Pinto D."/>
            <person name="Vollmers J."/>
            <person name="Rivas-Marin E."/>
            <person name="Kohn T."/>
            <person name="Peeters S.H."/>
            <person name="Heuer A."/>
            <person name="Rast P."/>
            <person name="Oberbeckmann S."/>
            <person name="Bunk B."/>
            <person name="Jeske O."/>
            <person name="Meyerdierks A."/>
            <person name="Storesund J.E."/>
            <person name="Kallscheuer N."/>
            <person name="Luecker S."/>
            <person name="Lage O.M."/>
            <person name="Pohl T."/>
            <person name="Merkel B.J."/>
            <person name="Hornburger P."/>
            <person name="Mueller R.-W."/>
            <person name="Bruemmer F."/>
            <person name="Labrenz M."/>
            <person name="Spormann A.M."/>
            <person name="Op Den Camp H."/>
            <person name="Overmann J."/>
            <person name="Amann R."/>
            <person name="Jetten M.S.M."/>
            <person name="Mascher T."/>
            <person name="Medema M.H."/>
            <person name="Devos D.P."/>
            <person name="Kaster A.-K."/>
            <person name="Ovreas L."/>
            <person name="Rohde M."/>
            <person name="Galperin M.Y."/>
            <person name="Jogler C."/>
        </authorList>
    </citation>
    <scope>NUCLEOTIDE SEQUENCE [LARGE SCALE GENOMIC DNA]</scope>
    <source>
        <strain evidence="3 4">Poly41</strain>
    </source>
</reference>
<evidence type="ECO:0000313" key="4">
    <source>
        <dbReference type="Proteomes" id="UP000319143"/>
    </source>
</evidence>
<keyword evidence="1" id="KW-1133">Transmembrane helix</keyword>
<dbReference type="Gene3D" id="3.10.450.50">
    <property type="match status" value="1"/>
</dbReference>
<protein>
    <recommendedName>
        <fullName evidence="2">SnoaL-like domain-containing protein</fullName>
    </recommendedName>
</protein>
<dbReference type="RefSeq" id="WP_146528390.1">
    <property type="nucleotide sequence ID" value="NZ_SJPV01000007.1"/>
</dbReference>
<organism evidence="3 4">
    <name type="scientific">Novipirellula artificiosorum</name>
    <dbReference type="NCBI Taxonomy" id="2528016"/>
    <lineage>
        <taxon>Bacteria</taxon>
        <taxon>Pseudomonadati</taxon>
        <taxon>Planctomycetota</taxon>
        <taxon>Planctomycetia</taxon>
        <taxon>Pirellulales</taxon>
        <taxon>Pirellulaceae</taxon>
        <taxon>Novipirellula</taxon>
    </lineage>
</organism>
<keyword evidence="4" id="KW-1185">Reference proteome</keyword>
<dbReference type="Pfam" id="PF13474">
    <property type="entry name" value="SnoaL_3"/>
    <property type="match status" value="1"/>
</dbReference>
<comment type="caution">
    <text evidence="3">The sequence shown here is derived from an EMBL/GenBank/DDBJ whole genome shotgun (WGS) entry which is preliminary data.</text>
</comment>
<dbReference type="PROSITE" id="PS51257">
    <property type="entry name" value="PROKAR_LIPOPROTEIN"/>
    <property type="match status" value="1"/>
</dbReference>
<dbReference type="InterPro" id="IPR037401">
    <property type="entry name" value="SnoaL-like"/>
</dbReference>
<sequence length="202" mass="22211">MKHLFAVAFLVTFSCLDTIHGRAESHATVPPELSQLRDRVIAAYEKGDMEAVVDDLADDCVLTWQTGDRFVTRQEVLTGHLKMIAEEQTNTKQESSDVRVDGMTLTSDDQTAIAYGTLVDRFSLRDHSILAFPSQWTATVTMTDGKWKLASVHVSSNVFDNPVLNKARASLATAIMVAGIGGIVLGFVCGRLVARQRQIRES</sequence>
<gene>
    <name evidence="3" type="ORF">Poly41_41110</name>
</gene>
<evidence type="ECO:0000313" key="3">
    <source>
        <dbReference type="EMBL" id="TWU34967.1"/>
    </source>
</evidence>
<dbReference type="SUPFAM" id="SSF54427">
    <property type="entry name" value="NTF2-like"/>
    <property type="match status" value="1"/>
</dbReference>
<evidence type="ECO:0000256" key="1">
    <source>
        <dbReference type="SAM" id="Phobius"/>
    </source>
</evidence>
<dbReference type="EMBL" id="SJPV01000007">
    <property type="protein sequence ID" value="TWU34967.1"/>
    <property type="molecule type" value="Genomic_DNA"/>
</dbReference>
<evidence type="ECO:0000259" key="2">
    <source>
        <dbReference type="Pfam" id="PF13474"/>
    </source>
</evidence>
<keyword evidence="1" id="KW-0812">Transmembrane</keyword>
<feature type="domain" description="SnoaL-like" evidence="2">
    <location>
        <begin position="35"/>
        <end position="156"/>
    </location>
</feature>
<name>A0A5C6DGM1_9BACT</name>
<proteinExistence type="predicted"/>
<dbReference type="InterPro" id="IPR032710">
    <property type="entry name" value="NTF2-like_dom_sf"/>
</dbReference>
<keyword evidence="1" id="KW-0472">Membrane</keyword>
<dbReference type="AlphaFoldDB" id="A0A5C6DGM1"/>
<accession>A0A5C6DGM1</accession>
<dbReference type="Proteomes" id="UP000319143">
    <property type="component" value="Unassembled WGS sequence"/>
</dbReference>
<feature type="transmembrane region" description="Helical" evidence="1">
    <location>
        <begin position="171"/>
        <end position="194"/>
    </location>
</feature>
<dbReference type="OrthoDB" id="285076at2"/>